<evidence type="ECO:0008006" key="4">
    <source>
        <dbReference type="Google" id="ProtNLM"/>
    </source>
</evidence>
<feature type="transmembrane region" description="Helical" evidence="1">
    <location>
        <begin position="125"/>
        <end position="144"/>
    </location>
</feature>
<dbReference type="HOGENOM" id="CLU_069454_0_0_1"/>
<evidence type="ECO:0000313" key="3">
    <source>
        <dbReference type="Proteomes" id="UP000008281"/>
    </source>
</evidence>
<evidence type="ECO:0000313" key="2">
    <source>
        <dbReference type="EMBL" id="EFP03716.1"/>
    </source>
</evidence>
<dbReference type="eggNOG" id="ENOG502TGBQ">
    <property type="taxonomic scope" value="Eukaryota"/>
</dbReference>
<dbReference type="AlphaFoldDB" id="E3MJE1"/>
<feature type="transmembrane region" description="Helical" evidence="1">
    <location>
        <begin position="74"/>
        <end position="101"/>
    </location>
</feature>
<dbReference type="OrthoDB" id="5790664at2759"/>
<keyword evidence="1" id="KW-0472">Membrane</keyword>
<dbReference type="InterPro" id="IPR005047">
    <property type="entry name" value="7TM_GPCR_serpentine_rcpt_Srxa"/>
</dbReference>
<proteinExistence type="predicted"/>
<dbReference type="PANTHER" id="PTHR23018:SF10">
    <property type="entry name" value="G_PROTEIN_RECEP_F1_2 DOMAIN-CONTAINING PROTEIN-RELATED"/>
    <property type="match status" value="1"/>
</dbReference>
<dbReference type="Pfam" id="PF03383">
    <property type="entry name" value="Serpentine_r_xa"/>
    <property type="match status" value="1"/>
</dbReference>
<keyword evidence="1" id="KW-1133">Transmembrane helix</keyword>
<feature type="transmembrane region" description="Helical" evidence="1">
    <location>
        <begin position="12"/>
        <end position="34"/>
    </location>
</feature>
<protein>
    <recommendedName>
        <fullName evidence="4">G-protein coupled receptors family 1 profile domain-containing protein</fullName>
    </recommendedName>
</protein>
<name>E3MJE1_CAERE</name>
<dbReference type="Proteomes" id="UP000008281">
    <property type="component" value="Unassembled WGS sequence"/>
</dbReference>
<gene>
    <name evidence="2" type="ORF">CRE_19201</name>
</gene>
<dbReference type="Gene3D" id="1.20.1070.10">
    <property type="entry name" value="Rhodopsin 7-helix transmembrane proteins"/>
    <property type="match status" value="1"/>
</dbReference>
<dbReference type="InParanoid" id="E3MJE1"/>
<dbReference type="PANTHER" id="PTHR23018">
    <property type="entry name" value="SERPENTINE RECEPTOR, CLASS XA-RELATED"/>
    <property type="match status" value="1"/>
</dbReference>
<sequence length="396" mass="45627">MIQQFRLFKPSLSFSVTVNLVMFQLLCFSNSSGATMTNTIFIIVAAIFPVFCLIFSGILLITSIVNRKNNSFPLAYIIVMSTNGIVISLFISLHVMIYLVLSEETYAVYLVKFGRETTLGGTFSYLNYLMVNLLMTINRVVVVAKPFNETFTHTRVFLFCGIIAMLMLISLLIPYWSPCYIVFNVSKLAFVSACAPGRHPVSLITLFQNQYFILIPFICCFANLGIVFHVRFRRNHSYDKIMRLFKTSEFLDNDFHLFILISETRPVVSNVSTVLQNDNMSRIQTRRDYIMMRQTIIVSIYLAIYEIGGFLVRLFPNAFMSLPQDARDAYFFLRFLSIPLMNFVIYYVQTSSTRRMIRKFLNMKEQSPDTVLNTIPVDQRLSTTIQTQSRTISQVS</sequence>
<keyword evidence="1" id="KW-0812">Transmembrane</keyword>
<evidence type="ECO:0000256" key="1">
    <source>
        <dbReference type="SAM" id="Phobius"/>
    </source>
</evidence>
<accession>E3MJE1</accession>
<keyword evidence="3" id="KW-1185">Reference proteome</keyword>
<reference evidence="2" key="1">
    <citation type="submission" date="2007-07" db="EMBL/GenBank/DDBJ databases">
        <title>PCAP assembly of the Caenorhabditis remanei genome.</title>
        <authorList>
            <consortium name="The Caenorhabditis remanei Sequencing Consortium"/>
            <person name="Wilson R.K."/>
        </authorList>
    </citation>
    <scope>NUCLEOTIDE SEQUENCE [LARGE SCALE GENOMIC DNA]</scope>
    <source>
        <strain evidence="2">PB4641</strain>
    </source>
</reference>
<organism evidence="3">
    <name type="scientific">Caenorhabditis remanei</name>
    <name type="common">Caenorhabditis vulgaris</name>
    <dbReference type="NCBI Taxonomy" id="31234"/>
    <lineage>
        <taxon>Eukaryota</taxon>
        <taxon>Metazoa</taxon>
        <taxon>Ecdysozoa</taxon>
        <taxon>Nematoda</taxon>
        <taxon>Chromadorea</taxon>
        <taxon>Rhabditida</taxon>
        <taxon>Rhabditina</taxon>
        <taxon>Rhabditomorpha</taxon>
        <taxon>Rhabditoidea</taxon>
        <taxon>Rhabditidae</taxon>
        <taxon>Peloderinae</taxon>
        <taxon>Caenorhabditis</taxon>
    </lineage>
</organism>
<feature type="transmembrane region" description="Helical" evidence="1">
    <location>
        <begin position="211"/>
        <end position="232"/>
    </location>
</feature>
<feature type="transmembrane region" description="Helical" evidence="1">
    <location>
        <begin position="156"/>
        <end position="176"/>
    </location>
</feature>
<feature type="transmembrane region" description="Helical" evidence="1">
    <location>
        <begin position="290"/>
        <end position="311"/>
    </location>
</feature>
<feature type="transmembrane region" description="Helical" evidence="1">
    <location>
        <begin position="40"/>
        <end position="62"/>
    </location>
</feature>
<feature type="transmembrane region" description="Helical" evidence="1">
    <location>
        <begin position="331"/>
        <end position="348"/>
    </location>
</feature>
<dbReference type="EMBL" id="DS268450">
    <property type="protein sequence ID" value="EFP03716.1"/>
    <property type="molecule type" value="Genomic_DNA"/>
</dbReference>